<proteinExistence type="predicted"/>
<reference evidence="4" key="1">
    <citation type="journal article" date="2019" name="Int. J. Syst. Evol. Microbiol.">
        <title>The Global Catalogue of Microorganisms (GCM) 10K type strain sequencing project: providing services to taxonomists for standard genome sequencing and annotation.</title>
        <authorList>
            <consortium name="The Broad Institute Genomics Platform"/>
            <consortium name="The Broad Institute Genome Sequencing Center for Infectious Disease"/>
            <person name="Wu L."/>
            <person name="Ma J."/>
        </authorList>
    </citation>
    <scope>NUCLEOTIDE SEQUENCE [LARGE SCALE GENOMIC DNA]</scope>
    <source>
        <strain evidence="4">KACC 12649</strain>
    </source>
</reference>
<keyword evidence="3" id="KW-0808">Transferase</keyword>
<accession>A0ABW0LDA2</accession>
<dbReference type="InterPro" id="IPR001296">
    <property type="entry name" value="Glyco_trans_1"/>
</dbReference>
<dbReference type="PANTHER" id="PTHR12526:SF631">
    <property type="entry name" value="BLL6306 PROTEIN"/>
    <property type="match status" value="1"/>
</dbReference>
<dbReference type="PANTHER" id="PTHR12526">
    <property type="entry name" value="GLYCOSYLTRANSFERASE"/>
    <property type="match status" value="1"/>
</dbReference>
<dbReference type="Gene3D" id="3.40.50.2000">
    <property type="entry name" value="Glycogen Phosphorylase B"/>
    <property type="match status" value="2"/>
</dbReference>
<dbReference type="Pfam" id="PF00534">
    <property type="entry name" value="Glycos_transf_1"/>
    <property type="match status" value="1"/>
</dbReference>
<gene>
    <name evidence="3" type="ORF">ACFPN5_21510</name>
</gene>
<dbReference type="GO" id="GO:0016757">
    <property type="term" value="F:glycosyltransferase activity"/>
    <property type="evidence" value="ECO:0007669"/>
    <property type="project" value="UniProtKB-KW"/>
</dbReference>
<dbReference type="SUPFAM" id="SSF53756">
    <property type="entry name" value="UDP-Glycosyltransferase/glycogen phosphorylase"/>
    <property type="match status" value="1"/>
</dbReference>
<dbReference type="EMBL" id="JBHSMU010000016">
    <property type="protein sequence ID" value="MFC5462391.1"/>
    <property type="molecule type" value="Genomic_DNA"/>
</dbReference>
<feature type="domain" description="Glycosyl transferase family 1" evidence="1">
    <location>
        <begin position="181"/>
        <end position="333"/>
    </location>
</feature>
<keyword evidence="3" id="KW-0328">Glycosyltransferase</keyword>
<keyword evidence="4" id="KW-1185">Reference proteome</keyword>
<dbReference type="InterPro" id="IPR028098">
    <property type="entry name" value="Glyco_trans_4-like_N"/>
</dbReference>
<dbReference type="Proteomes" id="UP001596050">
    <property type="component" value="Unassembled WGS sequence"/>
</dbReference>
<evidence type="ECO:0000259" key="1">
    <source>
        <dbReference type="Pfam" id="PF00534"/>
    </source>
</evidence>
<feature type="domain" description="Glycosyltransferase subfamily 4-like N-terminal" evidence="2">
    <location>
        <begin position="32"/>
        <end position="165"/>
    </location>
</feature>
<dbReference type="RefSeq" id="WP_379785880.1">
    <property type="nucleotide sequence ID" value="NZ_JBHSMU010000016.1"/>
</dbReference>
<dbReference type="CDD" id="cd03801">
    <property type="entry name" value="GT4_PimA-like"/>
    <property type="match status" value="1"/>
</dbReference>
<organism evidence="3 4">
    <name type="scientific">Massilia niabensis</name>
    <dbReference type="NCBI Taxonomy" id="544910"/>
    <lineage>
        <taxon>Bacteria</taxon>
        <taxon>Pseudomonadati</taxon>
        <taxon>Pseudomonadota</taxon>
        <taxon>Betaproteobacteria</taxon>
        <taxon>Burkholderiales</taxon>
        <taxon>Oxalobacteraceae</taxon>
        <taxon>Telluria group</taxon>
        <taxon>Massilia</taxon>
    </lineage>
</organism>
<name>A0ABW0LDA2_9BURK</name>
<evidence type="ECO:0000313" key="4">
    <source>
        <dbReference type="Proteomes" id="UP001596050"/>
    </source>
</evidence>
<evidence type="ECO:0000259" key="2">
    <source>
        <dbReference type="Pfam" id="PF13439"/>
    </source>
</evidence>
<sequence>MKLRAPRVLMLGTAPDGRGGVAALVSVLQAGGLFERAAVRYVSTHRDGGFLAKLGAAGSGFWHAARACLFDRPAIVHAHAASNASFARKSLLLLLARASGCQTIFHLHGGGFRQFATVKSGGLMRRWIRHTLERSSLVIALSDGWANFVRGYAPRARVTVVPNAVRMPVQRQAGDQIEAGRILFLGRLEAAKGVAELLDAAALLAPRFPALRLVLAGAGDASMWRREAAARGIGECIELPGWLDAAGRDAELARAAVFCLPSHAEGLPMSLLEAMASGCATVASAVGAIPEALKDGDNGLLVPPRDADALAAALARVLADDALRTRLGSRARSTVEQHYSTEAVCGRLAAIYNDLAGTR</sequence>
<protein>
    <submittedName>
        <fullName evidence="3">Glycosyltransferase family 4 protein</fullName>
        <ecNumber evidence="3">2.4.-.-</ecNumber>
    </submittedName>
</protein>
<dbReference type="EC" id="2.4.-.-" evidence="3"/>
<comment type="caution">
    <text evidence="3">The sequence shown here is derived from an EMBL/GenBank/DDBJ whole genome shotgun (WGS) entry which is preliminary data.</text>
</comment>
<dbReference type="Pfam" id="PF13439">
    <property type="entry name" value="Glyco_transf_4"/>
    <property type="match status" value="1"/>
</dbReference>
<evidence type="ECO:0000313" key="3">
    <source>
        <dbReference type="EMBL" id="MFC5462391.1"/>
    </source>
</evidence>